<dbReference type="GO" id="GO:0003735">
    <property type="term" value="F:structural constituent of ribosome"/>
    <property type="evidence" value="ECO:0007669"/>
    <property type="project" value="InterPro"/>
</dbReference>
<dbReference type="CDD" id="cd05797">
    <property type="entry name" value="Ribosomal_L10"/>
    <property type="match status" value="1"/>
</dbReference>
<dbReference type="Pfam" id="PF00466">
    <property type="entry name" value="Ribosomal_L10"/>
    <property type="match status" value="1"/>
</dbReference>
<keyword evidence="2 5" id="KW-0689">Ribosomal protein</keyword>
<dbReference type="Proteomes" id="UP000285138">
    <property type="component" value="Unassembled WGS sequence"/>
</dbReference>
<dbReference type="GO" id="GO:0006412">
    <property type="term" value="P:translation"/>
    <property type="evidence" value="ECO:0007669"/>
    <property type="project" value="UniProtKB-UniRule"/>
</dbReference>
<keyword evidence="3 5" id="KW-0687">Ribonucleoprotein</keyword>
<dbReference type="InterPro" id="IPR022973">
    <property type="entry name" value="Ribosomal_uL10_bac"/>
</dbReference>
<comment type="caution">
    <text evidence="6">The sequence shown here is derived from an EMBL/GenBank/DDBJ whole genome shotgun (WGS) entry which is preliminary data.</text>
</comment>
<dbReference type="SUPFAM" id="SSF160369">
    <property type="entry name" value="Ribosomal protein L10-like"/>
    <property type="match status" value="1"/>
</dbReference>
<comment type="subunit">
    <text evidence="5">Part of the ribosomal stalk of the 50S ribosomal subunit. The N-terminus interacts with L11 and the large rRNA to form the base of the stalk. The C-terminus forms an elongated spine to which L12 dimers bind in a sequential fashion forming a multimeric L10(L12)X complex.</text>
</comment>
<dbReference type="InterPro" id="IPR002363">
    <property type="entry name" value="Ribosomal_uL10_CS_bac"/>
</dbReference>
<dbReference type="GO" id="GO:0015934">
    <property type="term" value="C:large ribosomal subunit"/>
    <property type="evidence" value="ECO:0007669"/>
    <property type="project" value="InterPro"/>
</dbReference>
<reference evidence="6 7" key="1">
    <citation type="submission" date="2018-08" db="EMBL/GenBank/DDBJ databases">
        <title>The metabolism and importance of syntrophic acetate oxidation coupled to methane or sulfide production in haloalkaline environments.</title>
        <authorList>
            <person name="Timmers P.H.A."/>
            <person name="Vavourakis C.D."/>
            <person name="Sorokin D.Y."/>
            <person name="Sinninghe Damste J.S."/>
            <person name="Muyzer G."/>
            <person name="Stams A.J.M."/>
            <person name="Plugge C.M."/>
        </authorList>
    </citation>
    <scope>NUCLEOTIDE SEQUENCE [LARGE SCALE GENOMIC DNA]</scope>
    <source>
        <strain evidence="6">MSAO_Bac1</strain>
    </source>
</reference>
<proteinExistence type="inferred from homology"/>
<evidence type="ECO:0000256" key="3">
    <source>
        <dbReference type="ARBA" id="ARBA00023274"/>
    </source>
</evidence>
<accession>A0A424YG36</accession>
<dbReference type="EMBL" id="QZAA01000107">
    <property type="protein sequence ID" value="RQD76825.1"/>
    <property type="molecule type" value="Genomic_DNA"/>
</dbReference>
<evidence type="ECO:0000256" key="4">
    <source>
        <dbReference type="ARBA" id="ARBA00035202"/>
    </source>
</evidence>
<dbReference type="InterPro" id="IPR001790">
    <property type="entry name" value="Ribosomal_uL10"/>
</dbReference>
<dbReference type="NCBIfam" id="NF000955">
    <property type="entry name" value="PRK00099.1-1"/>
    <property type="match status" value="1"/>
</dbReference>
<comment type="function">
    <text evidence="5">Forms part of the ribosomal stalk, playing a central role in the interaction of the ribosome with GTP-bound translation factors.</text>
</comment>
<dbReference type="GO" id="GO:0070180">
    <property type="term" value="F:large ribosomal subunit rRNA binding"/>
    <property type="evidence" value="ECO:0007669"/>
    <property type="project" value="UniProtKB-UniRule"/>
</dbReference>
<protein>
    <recommendedName>
        <fullName evidence="4 5">Large ribosomal subunit protein uL10</fullName>
    </recommendedName>
</protein>
<dbReference type="PROSITE" id="PS01109">
    <property type="entry name" value="RIBOSOMAL_L10"/>
    <property type="match status" value="1"/>
</dbReference>
<dbReference type="HAMAP" id="MF_00362">
    <property type="entry name" value="Ribosomal_uL10"/>
    <property type="match status" value="1"/>
</dbReference>
<sequence>MGVREDKKRTVAELKEKMEGSRALVLADYRGLNVSEISDLRKRLSEEGIEFKVVKNTLTRIAASEAGYDELNTYLEGPTAIAFSQDDPVAPAKVLSNFAKENDKLKIKCGLLRGILISFADIKAIAELPPREVLLGKVVGGMQAPVYGMAYAMQGLLSKTVYALQAIVDQKQGA</sequence>
<evidence type="ECO:0000313" key="6">
    <source>
        <dbReference type="EMBL" id="RQD76825.1"/>
    </source>
</evidence>
<evidence type="ECO:0000313" key="7">
    <source>
        <dbReference type="Proteomes" id="UP000285138"/>
    </source>
</evidence>
<organism evidence="6 7">
    <name type="scientific">Candidatus Syntrophonatronum acetioxidans</name>
    <dbReference type="NCBI Taxonomy" id="1795816"/>
    <lineage>
        <taxon>Bacteria</taxon>
        <taxon>Bacillati</taxon>
        <taxon>Bacillota</taxon>
        <taxon>Clostridia</taxon>
        <taxon>Eubacteriales</taxon>
        <taxon>Syntrophomonadaceae</taxon>
        <taxon>Candidatus Syntrophonatronum</taxon>
    </lineage>
</organism>
<evidence type="ECO:0000256" key="5">
    <source>
        <dbReference type="HAMAP-Rule" id="MF_00362"/>
    </source>
</evidence>
<dbReference type="AlphaFoldDB" id="A0A424YG36"/>
<keyword evidence="5" id="KW-0699">rRNA-binding</keyword>
<gene>
    <name evidence="5" type="primary">rplJ</name>
    <name evidence="6" type="ORF">D5R97_03575</name>
</gene>
<name>A0A424YG36_9FIRM</name>
<dbReference type="Gene3D" id="6.10.250.290">
    <property type="match status" value="1"/>
</dbReference>
<keyword evidence="5" id="KW-0694">RNA-binding</keyword>
<dbReference type="InterPro" id="IPR047865">
    <property type="entry name" value="Ribosomal_uL10_bac_type"/>
</dbReference>
<dbReference type="InterPro" id="IPR043141">
    <property type="entry name" value="Ribosomal_uL10-like_sf"/>
</dbReference>
<evidence type="ECO:0000256" key="1">
    <source>
        <dbReference type="ARBA" id="ARBA00008889"/>
    </source>
</evidence>
<dbReference type="PANTHER" id="PTHR11560">
    <property type="entry name" value="39S RIBOSOMAL PROTEIN L10, MITOCHONDRIAL"/>
    <property type="match status" value="1"/>
</dbReference>
<dbReference type="Gene3D" id="3.30.70.1730">
    <property type="match status" value="1"/>
</dbReference>
<evidence type="ECO:0000256" key="2">
    <source>
        <dbReference type="ARBA" id="ARBA00022980"/>
    </source>
</evidence>
<comment type="similarity">
    <text evidence="1 5">Belongs to the universal ribosomal protein uL10 family.</text>
</comment>